<feature type="region of interest" description="Disordered" evidence="5">
    <location>
        <begin position="1217"/>
        <end position="1317"/>
    </location>
</feature>
<protein>
    <recommendedName>
        <fullName evidence="7">Protein kinase domain-containing protein</fullName>
    </recommendedName>
</protein>
<dbReference type="Gene3D" id="1.10.510.10">
    <property type="entry name" value="Transferase(Phosphotransferase) domain 1"/>
    <property type="match status" value="1"/>
</dbReference>
<dbReference type="PROSITE" id="PS00107">
    <property type="entry name" value="PROTEIN_KINASE_ATP"/>
    <property type="match status" value="1"/>
</dbReference>
<keyword evidence="6" id="KW-1133">Transmembrane helix</keyword>
<keyword evidence="1" id="KW-0418">Kinase</keyword>
<evidence type="ECO:0000256" key="2">
    <source>
        <dbReference type="ARBA" id="ARBA00022741"/>
    </source>
</evidence>
<dbReference type="Proteomes" id="UP001628156">
    <property type="component" value="Unassembled WGS sequence"/>
</dbReference>
<dbReference type="InterPro" id="IPR053215">
    <property type="entry name" value="TKL_Ser/Thr_kinase"/>
</dbReference>
<evidence type="ECO:0000256" key="1">
    <source>
        <dbReference type="ARBA" id="ARBA00022527"/>
    </source>
</evidence>
<keyword evidence="2 4" id="KW-0547">Nucleotide-binding</keyword>
<feature type="compositionally biased region" description="Polar residues" evidence="5">
    <location>
        <begin position="1239"/>
        <end position="1277"/>
    </location>
</feature>
<keyword evidence="1" id="KW-0723">Serine/threonine-protein kinase</keyword>
<keyword evidence="1" id="KW-0808">Transferase</keyword>
<evidence type="ECO:0000256" key="4">
    <source>
        <dbReference type="PROSITE-ProRule" id="PRU10141"/>
    </source>
</evidence>
<gene>
    <name evidence="8" type="ORF">ENUP19_0163G0017</name>
</gene>
<dbReference type="InterPro" id="IPR011009">
    <property type="entry name" value="Kinase-like_dom_sf"/>
</dbReference>
<accession>A0ABQ0DM84</accession>
<dbReference type="CDD" id="cd13999">
    <property type="entry name" value="STKc_MAP3K-like"/>
    <property type="match status" value="1"/>
</dbReference>
<keyword evidence="6" id="KW-0472">Membrane</keyword>
<dbReference type="PROSITE" id="PS00108">
    <property type="entry name" value="PROTEIN_KINASE_ST"/>
    <property type="match status" value="1"/>
</dbReference>
<dbReference type="PRINTS" id="PR00109">
    <property type="entry name" value="TYRKINASE"/>
</dbReference>
<feature type="region of interest" description="Disordered" evidence="5">
    <location>
        <begin position="1330"/>
        <end position="1400"/>
    </location>
</feature>
<organism evidence="8 9">
    <name type="scientific">Entamoeba nuttalli</name>
    <dbReference type="NCBI Taxonomy" id="412467"/>
    <lineage>
        <taxon>Eukaryota</taxon>
        <taxon>Amoebozoa</taxon>
        <taxon>Evosea</taxon>
        <taxon>Archamoebae</taxon>
        <taxon>Mastigamoebida</taxon>
        <taxon>Entamoebidae</taxon>
        <taxon>Entamoeba</taxon>
    </lineage>
</organism>
<comment type="caution">
    <text evidence="8">The sequence shown here is derived from an EMBL/GenBank/DDBJ whole genome shotgun (WGS) entry which is preliminary data.</text>
</comment>
<dbReference type="Pfam" id="PF07714">
    <property type="entry name" value="PK_Tyr_Ser-Thr"/>
    <property type="match status" value="1"/>
</dbReference>
<evidence type="ECO:0000313" key="8">
    <source>
        <dbReference type="EMBL" id="GAB1223863.1"/>
    </source>
</evidence>
<keyword evidence="9" id="KW-1185">Reference proteome</keyword>
<feature type="compositionally biased region" description="Low complexity" evidence="5">
    <location>
        <begin position="1356"/>
        <end position="1400"/>
    </location>
</feature>
<dbReference type="Gene3D" id="2.60.120.380">
    <property type="match status" value="1"/>
</dbReference>
<feature type="binding site" evidence="4">
    <location>
        <position position="961"/>
    </location>
    <ligand>
        <name>ATP</name>
        <dbReference type="ChEBI" id="CHEBI:30616"/>
    </ligand>
</feature>
<dbReference type="EMBL" id="BAAFRS010000163">
    <property type="protein sequence ID" value="GAB1223863.1"/>
    <property type="molecule type" value="Genomic_DNA"/>
</dbReference>
<dbReference type="InterPro" id="IPR017441">
    <property type="entry name" value="Protein_kinase_ATP_BS"/>
</dbReference>
<evidence type="ECO:0000259" key="7">
    <source>
        <dbReference type="PROSITE" id="PS50011"/>
    </source>
</evidence>
<keyword evidence="6" id="KW-0812">Transmembrane</keyword>
<feature type="compositionally biased region" description="Low complexity" evidence="5">
    <location>
        <begin position="1335"/>
        <end position="1345"/>
    </location>
</feature>
<proteinExistence type="predicted"/>
<name>A0ABQ0DM84_9EUKA</name>
<evidence type="ECO:0000256" key="3">
    <source>
        <dbReference type="ARBA" id="ARBA00022840"/>
    </source>
</evidence>
<dbReference type="PROSITE" id="PS50011">
    <property type="entry name" value="PROTEIN_KINASE_DOM"/>
    <property type="match status" value="1"/>
</dbReference>
<evidence type="ECO:0000256" key="6">
    <source>
        <dbReference type="SAM" id="Phobius"/>
    </source>
</evidence>
<dbReference type="SUPFAM" id="SSF56112">
    <property type="entry name" value="Protein kinase-like (PK-like)"/>
    <property type="match status" value="1"/>
</dbReference>
<feature type="transmembrane region" description="Helical" evidence="6">
    <location>
        <begin position="679"/>
        <end position="706"/>
    </location>
</feature>
<dbReference type="InterPro" id="IPR008271">
    <property type="entry name" value="Ser/Thr_kinase_AS"/>
</dbReference>
<dbReference type="PANTHER" id="PTHR45756">
    <property type="entry name" value="PALMITOYLTRANSFERASE"/>
    <property type="match status" value="1"/>
</dbReference>
<keyword evidence="3 4" id="KW-0067">ATP-binding</keyword>
<reference evidence="8 9" key="1">
    <citation type="journal article" date="2019" name="PLoS Negl. Trop. Dis.">
        <title>Whole genome sequencing of Entamoeba nuttalli reveals mammalian host-related molecular signatures and a novel octapeptide-repeat surface protein.</title>
        <authorList>
            <person name="Tanaka M."/>
            <person name="Makiuchi T."/>
            <person name="Komiyama T."/>
            <person name="Shiina T."/>
            <person name="Osaki K."/>
            <person name="Tachibana H."/>
        </authorList>
    </citation>
    <scope>NUCLEOTIDE SEQUENCE [LARGE SCALE GENOMIC DNA]</scope>
    <source>
        <strain evidence="8 9">P19-061405</strain>
    </source>
</reference>
<sequence length="1400" mass="157039">MKSIQGEKRGVVSYKLYKVNNITTSIYVNLCGPIENHPTSSVLMVGRKEIELNDLFSEVISYNNTQIMLSYTLKDSIPDCETYHLQVNYQCNNTLTGPVIANVDYDINDPFFCSNIIKIDCCMILIVTLLLFIHSTTNAQITVNFDEIDQKGVCGNGKRHRFEEECDSVEHCTADCRCELNYYAPPAEEGCIENCTNVCLPVCEIQGCISGCRFPDDCSSCDITKGYRDDCTGCLEGYSPRGFLNCSKDPDIIYTPESFLQKHSFIYELKTSQYIINPDGVEPTFSACTTYLDPSAKSFPGVWFKFTSTKNGYYSISTDNDYSWRELNFLSKQKVWIGTDTALILQDSKGVCIHKNDDVIDYVSSSRISFYAEADKDYYLLVHGYYGSPLDTFTLIVKEIVHPCVAFPYSVQWNDIINTNGFSLTTKEATGSLTKNPCTAETRNGNWFSLDGTDHSILISGTPMVLHVISVPIIENSCISDNAKCEAIVSTTKKGNAIILKLSPEKRYFFFFTFHDDNLFINFNIKMVCSQCKGFCSLTKGGCLCNGISCETCGNNVLDENEECDVSFKDSKGCNNVTCTCDAGFKAQDGICIPLLCGNGQIDQGEECDGGNGCKDCLCSPQYLPYSIPRLSCLDNRCGNGIIDETEECDGGDGCFECECQSKWYKRGKSTHCKKLSKWMYIGLAIGCFVVTDIVLYLLILFFSWICERKLDKVILAERETLDRLLPFFETSIIPFDPSDAKKIDLTLPNALFELSETSIKLDENEDNYIEVGKMVETSFLLTNKAPKTLHFTCHGVDTYKYSIRFQPVTQSVKPGQSIKINVLVCAKCTTKVDDNIFITFRYGKLHAILMDLNQKEQSGISKESSSHDDRSTSSSRKKPDSIYQDETTSLDSRGSKALSNRKKNKTKMSKYYCSLQLKFESSLSTKLDLDELNLIHPAIGEGTYGIVYKAEWRKVDVAVKIMKTDIVDYNRLLPHFIQEANIMESIRSQFIINFIGSVITPDKLCLVTEFCEYGSLRSFMKNPANEMSLDFKLRCMYDIAQGMFYLHQNDIIHRDLKPDNVLIYSTNVSDSVCAKVTDFGTSGVYASSSDKLNIKDIGTPMYMAPEIHQSNQITFKSDVFSFAICMLEVYLRKSPYPRDSFPDTESILKFICANKRPNISDECPVKKLITACWSQIPDNRPDFREISLELKVITGMDVSKNAKLERMSTLNHINKTQSKLNLSNDKPKLKRSIIPSRMKTSSPSGGMVSSPNKTQRSGTLTNRCRTNDSPRSSGHTPTLRKRQSFIGAEVEEILSEPKTPKKPANDGQQILPILKTQEIKSPKTLLKIEEKTEQTSSQSKSSSTKYKKANNQIDLNSLSQTSSNSIKTSSTTTQSITSVSNSLSDTLSFTSSSTNEEIK</sequence>
<dbReference type="SMART" id="SM00220">
    <property type="entry name" value="S_TKc"/>
    <property type="match status" value="1"/>
</dbReference>
<feature type="domain" description="Protein kinase" evidence="7">
    <location>
        <begin position="934"/>
        <end position="1194"/>
    </location>
</feature>
<feature type="region of interest" description="Disordered" evidence="5">
    <location>
        <begin position="860"/>
        <end position="903"/>
    </location>
</feature>
<dbReference type="PANTHER" id="PTHR45756:SF1">
    <property type="entry name" value="PROTEIN KINASE DOMAIN CONTAINING PROTEIN"/>
    <property type="match status" value="1"/>
</dbReference>
<evidence type="ECO:0000256" key="5">
    <source>
        <dbReference type="SAM" id="MobiDB-lite"/>
    </source>
</evidence>
<evidence type="ECO:0000313" key="9">
    <source>
        <dbReference type="Proteomes" id="UP001628156"/>
    </source>
</evidence>
<dbReference type="InterPro" id="IPR001245">
    <property type="entry name" value="Ser-Thr/Tyr_kinase_cat_dom"/>
</dbReference>
<dbReference type="InterPro" id="IPR000719">
    <property type="entry name" value="Prot_kinase_dom"/>
</dbReference>